<feature type="binding site" evidence="9">
    <location>
        <position position="466"/>
    </location>
    <ligand>
        <name>Na(+)</name>
        <dbReference type="ChEBI" id="CHEBI:29101"/>
        <label>1</label>
    </ligand>
</feature>
<keyword evidence="4 10" id="KW-0812">Transmembrane</keyword>
<dbReference type="EMBL" id="JAXCGZ010020855">
    <property type="protein sequence ID" value="KAK7065199.1"/>
    <property type="molecule type" value="Genomic_DNA"/>
</dbReference>
<dbReference type="GO" id="GO:0005886">
    <property type="term" value="C:plasma membrane"/>
    <property type="evidence" value="ECO:0007669"/>
    <property type="project" value="InterPro"/>
</dbReference>
<keyword evidence="14" id="KW-1185">Reference proteome</keyword>
<feature type="transmembrane region" description="Helical" evidence="12">
    <location>
        <begin position="238"/>
        <end position="257"/>
    </location>
</feature>
<feature type="compositionally biased region" description="Basic residues" evidence="11">
    <location>
        <begin position="764"/>
        <end position="775"/>
    </location>
</feature>
<keyword evidence="5 10" id="KW-0769">Symport</keyword>
<feature type="binding site" evidence="9">
    <location>
        <position position="323"/>
    </location>
    <ligand>
        <name>Na(+)</name>
        <dbReference type="ChEBI" id="CHEBI:29101"/>
        <label>1</label>
    </ligand>
</feature>
<feature type="transmembrane region" description="Helical" evidence="12">
    <location>
        <begin position="312"/>
        <end position="337"/>
    </location>
</feature>
<dbReference type="SUPFAM" id="SSF161070">
    <property type="entry name" value="SNF-like"/>
    <property type="match status" value="1"/>
</dbReference>
<feature type="region of interest" description="Disordered" evidence="11">
    <location>
        <begin position="686"/>
        <end position="775"/>
    </location>
</feature>
<feature type="transmembrane region" description="Helical" evidence="12">
    <location>
        <begin position="522"/>
        <end position="543"/>
    </location>
</feature>
<evidence type="ECO:0000256" key="3">
    <source>
        <dbReference type="ARBA" id="ARBA00022448"/>
    </source>
</evidence>
<evidence type="ECO:0000313" key="13">
    <source>
        <dbReference type="EMBL" id="KAK7065199.1"/>
    </source>
</evidence>
<keyword evidence="3 10" id="KW-0813">Transport</keyword>
<feature type="transmembrane region" description="Helical" evidence="12">
    <location>
        <begin position="82"/>
        <end position="100"/>
    </location>
</feature>
<comment type="subcellular location">
    <subcellularLocation>
        <location evidence="1">Membrane</location>
        <topology evidence="1">Multi-pass membrane protein</topology>
    </subcellularLocation>
</comment>
<name>A0AAN8ZVN7_HALRR</name>
<dbReference type="GO" id="GO:0035725">
    <property type="term" value="P:sodium ion transmembrane transport"/>
    <property type="evidence" value="ECO:0007669"/>
    <property type="project" value="TreeGrafter"/>
</dbReference>
<sequence length="775" mass="86047">MPTQQAHWMHQLYKGLWWNSIFMCSSFDKGSKKYRTRSQGHPWSLYFSLHFYSESRQETNLEAGGAPPEGEERESWDSKLQFLLATVGYAVGLGNVWRFPYLAQKNGGGAFLIPYFVMLTFLGLPLFYLELAVGQRIRKGSLGAWHQVSPKLGGVGVASAVVSFVVALYYNTVIAWCLYYLFQSFQSPLPWSDCPHAIGVVDNETILSQECERAGPTQYFWYRDTLQITQDLSDPGSFNWKIAGCMAVAWVLIYVCIMKGIVASGKVVYVTAVFPYLVLLFFFCRGVTLRGMSDGITHLFTPRWEKLEDPVVWLEAGTQIFFSLGLAFGGLIAFGSYNPVNNNCLKDAILVSITNCFTSLLAAVVVFSILGFKAHETHDRCLIERNATAAAILEEESGATWDDLQNILGKKNITLPVCDIQEELQKSAAGTGLAFIIFTEAINQFPFPPLWAILFFLMLFTLGADSQFGTLEGVISSLIDLKVFPDLRKEAISGIVCFVCMVISLIFCHGAGNYIFQLFDAFAGNIPLLVIGLFECIGISYIYGIKRFASDVELMCGSRPSLYWLVCWKVISPVLMVTILTASLVKMVLEGSTYLAWEPSLGESIDKQWPGWAWGFALLLVSLGIIWIPLVPFAGLFGFQLLAEEPPGWFPEKELRSVQDVTPQRFTALERALLCLSVSTESLKSTDDELGSRSADGGQIPNNSSSAALIPQPKNTLRVSSARSSGVHTRVINSLKPSAKSPRRESNDLQTGDSKSLPRAKSESHKKREKNRNSM</sequence>
<dbReference type="InterPro" id="IPR000175">
    <property type="entry name" value="Na/ntran_symport"/>
</dbReference>
<evidence type="ECO:0000256" key="1">
    <source>
        <dbReference type="ARBA" id="ARBA00004141"/>
    </source>
</evidence>
<feature type="compositionally biased region" description="Polar residues" evidence="11">
    <location>
        <begin position="700"/>
        <end position="736"/>
    </location>
</feature>
<reference evidence="13 14" key="1">
    <citation type="submission" date="2023-11" db="EMBL/GenBank/DDBJ databases">
        <title>Halocaridina rubra genome assembly.</title>
        <authorList>
            <person name="Smith C."/>
        </authorList>
    </citation>
    <scope>NUCLEOTIDE SEQUENCE [LARGE SCALE GENOMIC DNA]</scope>
    <source>
        <strain evidence="13">EP-1</strain>
        <tissue evidence="13">Whole</tissue>
    </source>
</reference>
<feature type="transmembrane region" description="Helical" evidence="12">
    <location>
        <begin position="269"/>
        <end position="292"/>
    </location>
</feature>
<dbReference type="PANTHER" id="PTHR11616:SF182">
    <property type="entry name" value="TRANSPORTER"/>
    <property type="match status" value="1"/>
</dbReference>
<proteinExistence type="inferred from homology"/>
<dbReference type="GO" id="GO:0006865">
    <property type="term" value="P:amino acid transport"/>
    <property type="evidence" value="ECO:0007669"/>
    <property type="project" value="TreeGrafter"/>
</dbReference>
<organism evidence="13 14">
    <name type="scientific">Halocaridina rubra</name>
    <name type="common">Hawaiian red shrimp</name>
    <dbReference type="NCBI Taxonomy" id="373956"/>
    <lineage>
        <taxon>Eukaryota</taxon>
        <taxon>Metazoa</taxon>
        <taxon>Ecdysozoa</taxon>
        <taxon>Arthropoda</taxon>
        <taxon>Crustacea</taxon>
        <taxon>Multicrustacea</taxon>
        <taxon>Malacostraca</taxon>
        <taxon>Eumalacostraca</taxon>
        <taxon>Eucarida</taxon>
        <taxon>Decapoda</taxon>
        <taxon>Pleocyemata</taxon>
        <taxon>Caridea</taxon>
        <taxon>Atyoidea</taxon>
        <taxon>Atyidae</taxon>
        <taxon>Halocaridina</taxon>
    </lineage>
</organism>
<evidence type="ECO:0000256" key="10">
    <source>
        <dbReference type="RuleBase" id="RU003732"/>
    </source>
</evidence>
<feature type="transmembrane region" description="Helical" evidence="12">
    <location>
        <begin position="492"/>
        <end position="516"/>
    </location>
</feature>
<keyword evidence="9" id="KW-0915">Sodium</keyword>
<feature type="binding site" evidence="9">
    <location>
        <position position="465"/>
    </location>
    <ligand>
        <name>Na(+)</name>
        <dbReference type="ChEBI" id="CHEBI:29101"/>
        <label>1</label>
    </ligand>
</feature>
<feature type="transmembrane region" description="Helical" evidence="12">
    <location>
        <begin position="152"/>
        <end position="182"/>
    </location>
</feature>
<feature type="binding site" evidence="9">
    <location>
        <position position="95"/>
    </location>
    <ligand>
        <name>Na(+)</name>
        <dbReference type="ChEBI" id="CHEBI:29101"/>
        <label>1</label>
    </ligand>
</feature>
<evidence type="ECO:0000256" key="4">
    <source>
        <dbReference type="ARBA" id="ARBA00022692"/>
    </source>
</evidence>
<evidence type="ECO:0000256" key="5">
    <source>
        <dbReference type="ARBA" id="ARBA00022847"/>
    </source>
</evidence>
<dbReference type="PRINTS" id="PR01206">
    <property type="entry name" value="ORPHTRNSPORT"/>
</dbReference>
<evidence type="ECO:0000313" key="14">
    <source>
        <dbReference type="Proteomes" id="UP001381693"/>
    </source>
</evidence>
<dbReference type="PROSITE" id="PS50267">
    <property type="entry name" value="NA_NEUROTRAN_SYMP_3"/>
    <property type="match status" value="1"/>
</dbReference>
<feature type="transmembrane region" description="Helical" evidence="12">
    <location>
        <begin position="609"/>
        <end position="631"/>
    </location>
</feature>
<dbReference type="NCBIfam" id="NF037979">
    <property type="entry name" value="Na_transp"/>
    <property type="match status" value="1"/>
</dbReference>
<evidence type="ECO:0000256" key="12">
    <source>
        <dbReference type="SAM" id="Phobius"/>
    </source>
</evidence>
<accession>A0AAN8ZVN7</accession>
<feature type="binding site" evidence="9">
    <location>
        <position position="90"/>
    </location>
    <ligand>
        <name>Na(+)</name>
        <dbReference type="ChEBI" id="CHEBI:29101"/>
        <label>1</label>
    </ligand>
</feature>
<gene>
    <name evidence="13" type="ORF">SK128_026077</name>
</gene>
<evidence type="ECO:0000256" key="11">
    <source>
        <dbReference type="SAM" id="MobiDB-lite"/>
    </source>
</evidence>
<keyword evidence="8" id="KW-0325">Glycoprotein</keyword>
<evidence type="ECO:0000256" key="9">
    <source>
        <dbReference type="PIRSR" id="PIRSR600175-1"/>
    </source>
</evidence>
<feature type="binding site" evidence="9">
    <location>
        <position position="462"/>
    </location>
    <ligand>
        <name>Na(+)</name>
        <dbReference type="ChEBI" id="CHEBI:29101"/>
        <label>1</label>
    </ligand>
</feature>
<dbReference type="GO" id="GO:0015293">
    <property type="term" value="F:symporter activity"/>
    <property type="evidence" value="ECO:0007669"/>
    <property type="project" value="UniProtKB-KW"/>
</dbReference>
<evidence type="ECO:0000256" key="6">
    <source>
        <dbReference type="ARBA" id="ARBA00022989"/>
    </source>
</evidence>
<dbReference type="CDD" id="cd10332">
    <property type="entry name" value="SLC6sbd-B0AT-like"/>
    <property type="match status" value="1"/>
</dbReference>
<dbReference type="PRINTS" id="PR00176">
    <property type="entry name" value="NANEUSMPORT"/>
</dbReference>
<feature type="transmembrane region" description="Helical" evidence="12">
    <location>
        <begin position="563"/>
        <end position="589"/>
    </location>
</feature>
<dbReference type="PANTHER" id="PTHR11616">
    <property type="entry name" value="SODIUM/CHLORIDE DEPENDENT TRANSPORTER"/>
    <property type="match status" value="1"/>
</dbReference>
<keyword evidence="6 12" id="KW-1133">Transmembrane helix</keyword>
<evidence type="ECO:0000256" key="2">
    <source>
        <dbReference type="ARBA" id="ARBA00006459"/>
    </source>
</evidence>
<feature type="binding site" evidence="9">
    <location>
        <position position="91"/>
    </location>
    <ligand>
        <name>Na(+)</name>
        <dbReference type="ChEBI" id="CHEBI:29101"/>
        <label>1</label>
    </ligand>
</feature>
<dbReference type="Pfam" id="PF00209">
    <property type="entry name" value="SNF"/>
    <property type="match status" value="1"/>
</dbReference>
<protein>
    <recommendedName>
        <fullName evidence="10">Transporter</fullName>
    </recommendedName>
</protein>
<keyword evidence="9" id="KW-0479">Metal-binding</keyword>
<feature type="transmembrane region" description="Helical" evidence="12">
    <location>
        <begin position="349"/>
        <end position="370"/>
    </location>
</feature>
<evidence type="ECO:0000256" key="7">
    <source>
        <dbReference type="ARBA" id="ARBA00023136"/>
    </source>
</evidence>
<feature type="binding site" evidence="9">
    <location>
        <position position="88"/>
    </location>
    <ligand>
        <name>Na(+)</name>
        <dbReference type="ChEBI" id="CHEBI:29101"/>
        <label>1</label>
    </ligand>
</feature>
<feature type="transmembrane region" description="Helical" evidence="12">
    <location>
        <begin position="112"/>
        <end position="131"/>
    </location>
</feature>
<dbReference type="AlphaFoldDB" id="A0AAN8ZVN7"/>
<feature type="transmembrane region" description="Helical" evidence="12">
    <location>
        <begin position="450"/>
        <end position="471"/>
    </location>
</feature>
<feature type="binding site" evidence="9">
    <location>
        <position position="355"/>
    </location>
    <ligand>
        <name>Na(+)</name>
        <dbReference type="ChEBI" id="CHEBI:29101"/>
        <label>1</label>
    </ligand>
</feature>
<dbReference type="InterPro" id="IPR037272">
    <property type="entry name" value="SNS_sf"/>
</dbReference>
<comment type="similarity">
    <text evidence="2 10">Belongs to the sodium:neurotransmitter symporter (SNF) (TC 2.A.22) family.</text>
</comment>
<keyword evidence="7 12" id="KW-0472">Membrane</keyword>
<dbReference type="InterPro" id="IPR002438">
    <property type="entry name" value="Neutral_aa_SLC6"/>
</dbReference>
<evidence type="ECO:0000256" key="8">
    <source>
        <dbReference type="ARBA" id="ARBA00023180"/>
    </source>
</evidence>
<dbReference type="GO" id="GO:0046872">
    <property type="term" value="F:metal ion binding"/>
    <property type="evidence" value="ECO:0007669"/>
    <property type="project" value="UniProtKB-KW"/>
</dbReference>
<dbReference type="Proteomes" id="UP001381693">
    <property type="component" value="Unassembled WGS sequence"/>
</dbReference>
<dbReference type="PROSITE" id="PS00610">
    <property type="entry name" value="NA_NEUROTRAN_SYMP_1"/>
    <property type="match status" value="1"/>
</dbReference>
<comment type="caution">
    <text evidence="13">The sequence shown here is derived from an EMBL/GenBank/DDBJ whole genome shotgun (WGS) entry which is preliminary data.</text>
</comment>